<reference evidence="4" key="1">
    <citation type="submission" date="2016-10" db="EMBL/GenBank/DDBJ databases">
        <authorList>
            <person name="Varghese N."/>
            <person name="Submissions S."/>
        </authorList>
    </citation>
    <scope>NUCLEOTIDE SEQUENCE [LARGE SCALE GENOMIC DNA]</scope>
    <source>
        <strain evidence="4">DSM 16858</strain>
    </source>
</reference>
<organism evidence="3 4">
    <name type="scientific">Stigmatella erecta</name>
    <dbReference type="NCBI Taxonomy" id="83460"/>
    <lineage>
        <taxon>Bacteria</taxon>
        <taxon>Pseudomonadati</taxon>
        <taxon>Myxococcota</taxon>
        <taxon>Myxococcia</taxon>
        <taxon>Myxococcales</taxon>
        <taxon>Cystobacterineae</taxon>
        <taxon>Archangiaceae</taxon>
        <taxon>Stigmatella</taxon>
    </lineage>
</organism>
<dbReference type="EMBL" id="FOIJ01000009">
    <property type="protein sequence ID" value="SEU18239.1"/>
    <property type="molecule type" value="Genomic_DNA"/>
</dbReference>
<dbReference type="SUPFAM" id="SSF54427">
    <property type="entry name" value="NTF2-like"/>
    <property type="match status" value="1"/>
</dbReference>
<evidence type="ECO:0000313" key="3">
    <source>
        <dbReference type="EMBL" id="SEU18239.1"/>
    </source>
</evidence>
<evidence type="ECO:0000313" key="4">
    <source>
        <dbReference type="Proteomes" id="UP000199181"/>
    </source>
</evidence>
<dbReference type="InterPro" id="IPR027843">
    <property type="entry name" value="DUF4440"/>
</dbReference>
<accession>A0A1I0K455</accession>
<keyword evidence="4" id="KW-1185">Reference proteome</keyword>
<dbReference type="InterPro" id="IPR032710">
    <property type="entry name" value="NTF2-like_dom_sf"/>
</dbReference>
<dbReference type="AlphaFoldDB" id="A0A1I0K455"/>
<feature type="signal peptide" evidence="1">
    <location>
        <begin position="1"/>
        <end position="22"/>
    </location>
</feature>
<keyword evidence="1" id="KW-0732">Signal</keyword>
<feature type="chain" id="PRO_5011492180" description="DUF4440 domain-containing protein" evidence="1">
    <location>
        <begin position="23"/>
        <end position="167"/>
    </location>
</feature>
<protein>
    <recommendedName>
        <fullName evidence="2">DUF4440 domain-containing protein</fullName>
    </recommendedName>
</protein>
<name>A0A1I0K455_9BACT</name>
<sequence length="167" mass="18107">MLRTALTAPWLALLFLVSTACAHDAAQGTAAQDEAALHELVAVQADAWNRGDAAVWSKDFTEDATFINIVGSVFEGRAQIEERHAAIFATVFKGSKTQVTVQRILFPEAGIAVVDAVHEVTGHTRLPPGVQNTEAGLLRTRMRYVMKRTSGQWRIVAGQNTDVKPAP</sequence>
<proteinExistence type="predicted"/>
<dbReference type="Proteomes" id="UP000199181">
    <property type="component" value="Unassembled WGS sequence"/>
</dbReference>
<feature type="domain" description="DUF4440" evidence="2">
    <location>
        <begin position="38"/>
        <end position="155"/>
    </location>
</feature>
<dbReference type="PROSITE" id="PS51257">
    <property type="entry name" value="PROKAR_LIPOPROTEIN"/>
    <property type="match status" value="1"/>
</dbReference>
<evidence type="ECO:0000256" key="1">
    <source>
        <dbReference type="SAM" id="SignalP"/>
    </source>
</evidence>
<dbReference type="NCBIfam" id="TIGR02246">
    <property type="entry name" value="SgcJ/EcaC family oxidoreductase"/>
    <property type="match status" value="1"/>
</dbReference>
<evidence type="ECO:0000259" key="2">
    <source>
        <dbReference type="Pfam" id="PF14534"/>
    </source>
</evidence>
<dbReference type="RefSeq" id="WP_093522262.1">
    <property type="nucleotide sequence ID" value="NZ_FOIJ01000009.1"/>
</dbReference>
<gene>
    <name evidence="3" type="ORF">SAMN05443639_10963</name>
</gene>
<dbReference type="Pfam" id="PF14534">
    <property type="entry name" value="DUF4440"/>
    <property type="match status" value="1"/>
</dbReference>
<dbReference type="Gene3D" id="3.10.450.50">
    <property type="match status" value="1"/>
</dbReference>
<dbReference type="InterPro" id="IPR011944">
    <property type="entry name" value="Steroid_delta5-4_isomerase"/>
</dbReference>